<keyword evidence="4" id="KW-1185">Reference proteome</keyword>
<evidence type="ECO:0000256" key="2">
    <source>
        <dbReference type="SAM" id="SignalP"/>
    </source>
</evidence>
<feature type="region of interest" description="Disordered" evidence="1">
    <location>
        <begin position="143"/>
        <end position="189"/>
    </location>
</feature>
<accession>A0A3N4IMC6</accession>
<proteinExistence type="predicted"/>
<gene>
    <name evidence="3" type="ORF">BJ508DRAFT_303016</name>
</gene>
<name>A0A3N4IMC6_ASCIM</name>
<evidence type="ECO:0000313" key="3">
    <source>
        <dbReference type="EMBL" id="RPA85351.1"/>
    </source>
</evidence>
<evidence type="ECO:0000256" key="1">
    <source>
        <dbReference type="SAM" id="MobiDB-lite"/>
    </source>
</evidence>
<dbReference type="EMBL" id="ML119654">
    <property type="protein sequence ID" value="RPA85351.1"/>
    <property type="molecule type" value="Genomic_DNA"/>
</dbReference>
<feature type="chain" id="PRO_5018140303" evidence="2">
    <location>
        <begin position="24"/>
        <end position="212"/>
    </location>
</feature>
<dbReference type="AlphaFoldDB" id="A0A3N4IMC6"/>
<dbReference type="Proteomes" id="UP000275078">
    <property type="component" value="Unassembled WGS sequence"/>
</dbReference>
<feature type="compositionally biased region" description="Basic and acidic residues" evidence="1">
    <location>
        <begin position="172"/>
        <end position="189"/>
    </location>
</feature>
<evidence type="ECO:0000313" key="4">
    <source>
        <dbReference type="Proteomes" id="UP000275078"/>
    </source>
</evidence>
<feature type="signal peptide" evidence="2">
    <location>
        <begin position="1"/>
        <end position="23"/>
    </location>
</feature>
<sequence length="212" mass="23030">MPSPSKTYLALLLTLLTATTLHAKTHNNVTPTPVPDRTDDCTPWDYEDDYAVPPLDGCIPGEDADHITPSPYPSESCTPWDYEDDYAVPPLDGCVPDDYPHYTTITAAQTATGAAAEVSETKLPPKDIFPLPWKGKWKHIKDPKVKRAETTPVDHSKMDHSMNSTEHAGMNKTDEAKKDEAKKDGKSSDAGRFGVVGWGVMGLAGLVVVGLL</sequence>
<keyword evidence="2" id="KW-0732">Signal</keyword>
<organism evidence="3 4">
    <name type="scientific">Ascobolus immersus RN42</name>
    <dbReference type="NCBI Taxonomy" id="1160509"/>
    <lineage>
        <taxon>Eukaryota</taxon>
        <taxon>Fungi</taxon>
        <taxon>Dikarya</taxon>
        <taxon>Ascomycota</taxon>
        <taxon>Pezizomycotina</taxon>
        <taxon>Pezizomycetes</taxon>
        <taxon>Pezizales</taxon>
        <taxon>Ascobolaceae</taxon>
        <taxon>Ascobolus</taxon>
    </lineage>
</organism>
<protein>
    <submittedName>
        <fullName evidence="3">Uncharacterized protein</fullName>
    </submittedName>
</protein>
<reference evidence="3 4" key="1">
    <citation type="journal article" date="2018" name="Nat. Ecol. Evol.">
        <title>Pezizomycetes genomes reveal the molecular basis of ectomycorrhizal truffle lifestyle.</title>
        <authorList>
            <person name="Murat C."/>
            <person name="Payen T."/>
            <person name="Noel B."/>
            <person name="Kuo A."/>
            <person name="Morin E."/>
            <person name="Chen J."/>
            <person name="Kohler A."/>
            <person name="Krizsan K."/>
            <person name="Balestrini R."/>
            <person name="Da Silva C."/>
            <person name="Montanini B."/>
            <person name="Hainaut M."/>
            <person name="Levati E."/>
            <person name="Barry K.W."/>
            <person name="Belfiori B."/>
            <person name="Cichocki N."/>
            <person name="Clum A."/>
            <person name="Dockter R.B."/>
            <person name="Fauchery L."/>
            <person name="Guy J."/>
            <person name="Iotti M."/>
            <person name="Le Tacon F."/>
            <person name="Lindquist E.A."/>
            <person name="Lipzen A."/>
            <person name="Malagnac F."/>
            <person name="Mello A."/>
            <person name="Molinier V."/>
            <person name="Miyauchi S."/>
            <person name="Poulain J."/>
            <person name="Riccioni C."/>
            <person name="Rubini A."/>
            <person name="Sitrit Y."/>
            <person name="Splivallo R."/>
            <person name="Traeger S."/>
            <person name="Wang M."/>
            <person name="Zifcakova L."/>
            <person name="Wipf D."/>
            <person name="Zambonelli A."/>
            <person name="Paolocci F."/>
            <person name="Nowrousian M."/>
            <person name="Ottonello S."/>
            <person name="Baldrian P."/>
            <person name="Spatafora J.W."/>
            <person name="Henrissat B."/>
            <person name="Nagy L.G."/>
            <person name="Aury J.M."/>
            <person name="Wincker P."/>
            <person name="Grigoriev I.V."/>
            <person name="Bonfante P."/>
            <person name="Martin F.M."/>
        </authorList>
    </citation>
    <scope>NUCLEOTIDE SEQUENCE [LARGE SCALE GENOMIC DNA]</scope>
    <source>
        <strain evidence="3 4">RN42</strain>
    </source>
</reference>
<feature type="compositionally biased region" description="Basic and acidic residues" evidence="1">
    <location>
        <begin position="143"/>
        <end position="160"/>
    </location>
</feature>